<dbReference type="InterPro" id="IPR011051">
    <property type="entry name" value="RmlC_Cupin_sf"/>
</dbReference>
<dbReference type="SUPFAM" id="SSF51182">
    <property type="entry name" value="RmlC-like cupins"/>
    <property type="match status" value="1"/>
</dbReference>
<feature type="domain" description="DUF985" evidence="1">
    <location>
        <begin position="6"/>
        <end position="141"/>
    </location>
</feature>
<dbReference type="InterPro" id="IPR014710">
    <property type="entry name" value="RmlC-like_jellyroll"/>
</dbReference>
<dbReference type="InterPro" id="IPR039935">
    <property type="entry name" value="YML079W-like"/>
</dbReference>
<organism evidence="2 3">
    <name type="scientific">Vallitalea guaymasensis</name>
    <dbReference type="NCBI Taxonomy" id="1185412"/>
    <lineage>
        <taxon>Bacteria</taxon>
        <taxon>Bacillati</taxon>
        <taxon>Bacillota</taxon>
        <taxon>Clostridia</taxon>
        <taxon>Lachnospirales</taxon>
        <taxon>Vallitaleaceae</taxon>
        <taxon>Vallitalea</taxon>
    </lineage>
</organism>
<dbReference type="AlphaFoldDB" id="A0A8J8M7B5"/>
<reference evidence="2 3" key="1">
    <citation type="submission" date="2020-07" db="EMBL/GenBank/DDBJ databases">
        <title>Vallitalea guaymasensis genome.</title>
        <authorList>
            <person name="Postec A."/>
        </authorList>
    </citation>
    <scope>NUCLEOTIDE SEQUENCE [LARGE SCALE GENOMIC DNA]</scope>
    <source>
        <strain evidence="2 3">Ra1766G1</strain>
    </source>
</reference>
<evidence type="ECO:0000313" key="2">
    <source>
        <dbReference type="EMBL" id="QUH27543.1"/>
    </source>
</evidence>
<accession>A0A8J8M7B5</accession>
<gene>
    <name evidence="2" type="ORF">HYG85_00850</name>
</gene>
<keyword evidence="3" id="KW-1185">Reference proteome</keyword>
<evidence type="ECO:0000313" key="3">
    <source>
        <dbReference type="Proteomes" id="UP000677305"/>
    </source>
</evidence>
<dbReference type="KEGG" id="vgu:HYG85_00850"/>
<dbReference type="Gene3D" id="2.60.120.10">
    <property type="entry name" value="Jelly Rolls"/>
    <property type="match status" value="1"/>
</dbReference>
<protein>
    <submittedName>
        <fullName evidence="2">Cupin domain-containing protein</fullName>
    </submittedName>
</protein>
<dbReference type="PANTHER" id="PTHR33387:SF3">
    <property type="entry name" value="DUF985 DOMAIN-CONTAINING PROTEIN"/>
    <property type="match status" value="1"/>
</dbReference>
<dbReference type="CDD" id="cd06121">
    <property type="entry name" value="cupin_YML079wp"/>
    <property type="match status" value="1"/>
</dbReference>
<sequence length="163" mass="18756">MYTPEYFIEKLQLAPHIEGGYYREIYNDTSHKIGIEDYDGKRSLTTTIYYLIKLGQVSKFHKLKSDEIWFYHYGSPLTIHMIDTEGKYSKVVLGLNIEKGELPQLIVPANTIFGAEVVEGGTFTLVSCMVSPGFDFKDFQMYSSNELINEYPDHKEIIHKLNG</sequence>
<dbReference type="InterPro" id="IPR009327">
    <property type="entry name" value="Cupin_DUF985"/>
</dbReference>
<proteinExistence type="predicted"/>
<dbReference type="EMBL" id="CP058561">
    <property type="protein sequence ID" value="QUH27543.1"/>
    <property type="molecule type" value="Genomic_DNA"/>
</dbReference>
<dbReference type="Proteomes" id="UP000677305">
    <property type="component" value="Chromosome"/>
</dbReference>
<evidence type="ECO:0000259" key="1">
    <source>
        <dbReference type="Pfam" id="PF06172"/>
    </source>
</evidence>
<dbReference type="Pfam" id="PF06172">
    <property type="entry name" value="Cupin_5"/>
    <property type="match status" value="1"/>
</dbReference>
<dbReference type="RefSeq" id="WP_212691898.1">
    <property type="nucleotide sequence ID" value="NZ_CP058561.1"/>
</dbReference>
<dbReference type="PANTHER" id="PTHR33387">
    <property type="entry name" value="RMLC-LIKE JELLY ROLL FOLD PROTEIN"/>
    <property type="match status" value="1"/>
</dbReference>
<name>A0A8J8M7B5_9FIRM</name>